<dbReference type="EMBL" id="VBAJ01000235">
    <property type="protein sequence ID" value="TMJ06134.1"/>
    <property type="molecule type" value="Genomic_DNA"/>
</dbReference>
<evidence type="ECO:0000256" key="2">
    <source>
        <dbReference type="ARBA" id="ARBA00009463"/>
    </source>
</evidence>
<dbReference type="GO" id="GO:0006635">
    <property type="term" value="P:fatty acid beta-oxidation"/>
    <property type="evidence" value="ECO:0007669"/>
    <property type="project" value="TreeGrafter"/>
</dbReference>
<dbReference type="AlphaFoldDB" id="A0A537LDN3"/>
<dbReference type="Proteomes" id="UP000318661">
    <property type="component" value="Unassembled WGS sequence"/>
</dbReference>
<dbReference type="Proteomes" id="UP000315217">
    <property type="component" value="Unassembled WGS sequence"/>
</dbReference>
<dbReference type="PANTHER" id="PTHR43612:SF3">
    <property type="entry name" value="TRIFUNCTIONAL ENZYME SUBUNIT ALPHA, MITOCHONDRIAL"/>
    <property type="match status" value="1"/>
</dbReference>
<dbReference type="Pfam" id="PF02737">
    <property type="entry name" value="3HCDH_N"/>
    <property type="match status" value="1"/>
</dbReference>
<evidence type="ECO:0000313" key="7">
    <source>
        <dbReference type="EMBL" id="TMJ13509.1"/>
    </source>
</evidence>
<dbReference type="GO" id="GO:0004300">
    <property type="term" value="F:enoyl-CoA hydratase activity"/>
    <property type="evidence" value="ECO:0007669"/>
    <property type="project" value="TreeGrafter"/>
</dbReference>
<protein>
    <recommendedName>
        <fullName evidence="10">3-hydroxyacyl-CoA dehydrogenase</fullName>
    </recommendedName>
</protein>
<evidence type="ECO:0000256" key="3">
    <source>
        <dbReference type="ARBA" id="ARBA00023002"/>
    </source>
</evidence>
<dbReference type="Gene3D" id="1.10.1040.50">
    <property type="match status" value="1"/>
</dbReference>
<evidence type="ECO:0000313" key="6">
    <source>
        <dbReference type="EMBL" id="TMJ06134.1"/>
    </source>
</evidence>
<dbReference type="SUPFAM" id="SSF51735">
    <property type="entry name" value="NAD(P)-binding Rossmann-fold domains"/>
    <property type="match status" value="1"/>
</dbReference>
<evidence type="ECO:0000313" key="9">
    <source>
        <dbReference type="Proteomes" id="UP000318661"/>
    </source>
</evidence>
<dbReference type="GO" id="GO:0070403">
    <property type="term" value="F:NAD+ binding"/>
    <property type="evidence" value="ECO:0007669"/>
    <property type="project" value="InterPro"/>
</dbReference>
<dbReference type="InterPro" id="IPR036291">
    <property type="entry name" value="NAD(P)-bd_dom_sf"/>
</dbReference>
<dbReference type="InterPro" id="IPR006176">
    <property type="entry name" value="3-OHacyl-CoA_DH_NAD-bd"/>
</dbReference>
<sequence>MSGAARNGSDVRRCGLVGAGTVGAGIARVLADLGATVVVVAPRRGGLQRAAGMLERAYESDVRRGRITALEARDRLSRMHLTASYADLAGVECVIESVVENLQTKHAVLAAVEAGVSPACIIASNTSAIPISRIAAAAAWPDRVIGAHYFWPAYRYRLVEIIPGEATSTLTLHRTQAMVDWQGKVPLIVGDCPGFFTTRILLVYLNEAIALVTEGAAIDAVDDAMEAFGWAMGPFRLMDAVGIEIFRGVYDAVSPHLGERVAYLRRLWPVLDAGHHGSRRDGAKGFYRDRDGGAVDPRIYSLIGRNGAHSPSPAELSTRPIWQMINEIGHCLAEEVVASADDADRGAALGLGWPQQGGPLAYAQQAGLDAIVETLQTWALRHGPRFLPSPPLLRAASAGTWRRPVPVA</sequence>
<name>A0A537LDN3_9BACT</name>
<dbReference type="Pfam" id="PF00725">
    <property type="entry name" value="3HCDH"/>
    <property type="match status" value="1"/>
</dbReference>
<dbReference type="FunFam" id="3.40.50.720:FF:000009">
    <property type="entry name" value="Fatty oxidation complex, alpha subunit"/>
    <property type="match status" value="1"/>
</dbReference>
<reference evidence="8 9" key="1">
    <citation type="journal article" date="2019" name="Nat. Microbiol.">
        <title>Mediterranean grassland soil C-N compound turnover is dependent on rainfall and depth, and is mediated by genomically divergent microorganisms.</title>
        <authorList>
            <person name="Diamond S."/>
            <person name="Andeer P.F."/>
            <person name="Li Z."/>
            <person name="Crits-Christoph A."/>
            <person name="Burstein D."/>
            <person name="Anantharaman K."/>
            <person name="Lane K.R."/>
            <person name="Thomas B.C."/>
            <person name="Pan C."/>
            <person name="Northen T.R."/>
            <person name="Banfield J.F."/>
        </authorList>
    </citation>
    <scope>NUCLEOTIDE SEQUENCE [LARGE SCALE GENOMIC DNA]</scope>
    <source>
        <strain evidence="7">NP_1</strain>
        <strain evidence="6">NP_2</strain>
    </source>
</reference>
<evidence type="ECO:0000259" key="5">
    <source>
        <dbReference type="Pfam" id="PF02737"/>
    </source>
</evidence>
<dbReference type="InterPro" id="IPR006108">
    <property type="entry name" value="3HC_DH_C"/>
</dbReference>
<accession>A0A537LDN3</accession>
<comment type="caution">
    <text evidence="6">The sequence shown here is derived from an EMBL/GenBank/DDBJ whole genome shotgun (WGS) entry which is preliminary data.</text>
</comment>
<dbReference type="InterPro" id="IPR050136">
    <property type="entry name" value="FA_oxidation_alpha_subunit"/>
</dbReference>
<feature type="domain" description="3-hydroxyacyl-CoA dehydrogenase C-terminal" evidence="4">
    <location>
        <begin position="194"/>
        <end position="288"/>
    </location>
</feature>
<comment type="similarity">
    <text evidence="2">Belongs to the 3-hydroxyacyl-CoA dehydrogenase family.</text>
</comment>
<keyword evidence="3" id="KW-0560">Oxidoreductase</keyword>
<dbReference type="Gene3D" id="3.40.50.720">
    <property type="entry name" value="NAD(P)-binding Rossmann-like Domain"/>
    <property type="match status" value="1"/>
</dbReference>
<dbReference type="SUPFAM" id="SSF48179">
    <property type="entry name" value="6-phosphogluconate dehydrogenase C-terminal domain-like"/>
    <property type="match status" value="2"/>
</dbReference>
<feature type="domain" description="3-hydroxyacyl-CoA dehydrogenase NAD binding" evidence="5">
    <location>
        <begin position="15"/>
        <end position="192"/>
    </location>
</feature>
<proteinExistence type="inferred from homology"/>
<gene>
    <name evidence="7" type="ORF">E6G98_00205</name>
    <name evidence="6" type="ORF">E6G99_09175</name>
</gene>
<dbReference type="EMBL" id="VBAI01000006">
    <property type="protein sequence ID" value="TMJ13509.1"/>
    <property type="molecule type" value="Genomic_DNA"/>
</dbReference>
<comment type="pathway">
    <text evidence="1">Lipid metabolism; butanoate metabolism.</text>
</comment>
<dbReference type="GO" id="GO:0016509">
    <property type="term" value="F:long-chain (3S)-3-hydroxyacyl-CoA dehydrogenase (NAD+) activity"/>
    <property type="evidence" value="ECO:0007669"/>
    <property type="project" value="TreeGrafter"/>
</dbReference>
<evidence type="ECO:0000259" key="4">
    <source>
        <dbReference type="Pfam" id="PF00725"/>
    </source>
</evidence>
<evidence type="ECO:0008006" key="10">
    <source>
        <dbReference type="Google" id="ProtNLM"/>
    </source>
</evidence>
<organism evidence="6 9">
    <name type="scientific">Candidatus Segetimicrobium genomatis</name>
    <dbReference type="NCBI Taxonomy" id="2569760"/>
    <lineage>
        <taxon>Bacteria</taxon>
        <taxon>Bacillati</taxon>
        <taxon>Candidatus Sysuimicrobiota</taxon>
        <taxon>Candidatus Sysuimicrobiia</taxon>
        <taxon>Candidatus Sysuimicrobiales</taxon>
        <taxon>Candidatus Segetimicrobiaceae</taxon>
        <taxon>Candidatus Segetimicrobium</taxon>
    </lineage>
</organism>
<dbReference type="InterPro" id="IPR008927">
    <property type="entry name" value="6-PGluconate_DH-like_C_sf"/>
</dbReference>
<dbReference type="PANTHER" id="PTHR43612">
    <property type="entry name" value="TRIFUNCTIONAL ENZYME SUBUNIT ALPHA"/>
    <property type="match status" value="1"/>
</dbReference>
<evidence type="ECO:0000313" key="8">
    <source>
        <dbReference type="Proteomes" id="UP000315217"/>
    </source>
</evidence>
<evidence type="ECO:0000256" key="1">
    <source>
        <dbReference type="ARBA" id="ARBA00005086"/>
    </source>
</evidence>